<dbReference type="AlphaFoldDB" id="A0A143PGE4"/>
<dbReference type="KEGG" id="abac:LuPra_00305"/>
<dbReference type="EMBL" id="CP015136">
    <property type="protein sequence ID" value="AMY07138.1"/>
    <property type="molecule type" value="Genomic_DNA"/>
</dbReference>
<evidence type="ECO:0000313" key="3">
    <source>
        <dbReference type="EMBL" id="AMY07138.1"/>
    </source>
</evidence>
<evidence type="ECO:0000313" key="4">
    <source>
        <dbReference type="Proteomes" id="UP000076079"/>
    </source>
</evidence>
<keyword evidence="2" id="KW-0812">Transmembrane</keyword>
<protein>
    <submittedName>
        <fullName evidence="3">Putative iron-regulated membrane protein</fullName>
    </submittedName>
</protein>
<dbReference type="OrthoDB" id="9791166at2"/>
<keyword evidence="2" id="KW-1133">Transmembrane helix</keyword>
<dbReference type="InterPro" id="IPR005625">
    <property type="entry name" value="PepSY-ass_TM"/>
</dbReference>
<accession>A0A143PGE4</accession>
<feature type="compositionally biased region" description="Low complexity" evidence="1">
    <location>
        <begin position="256"/>
        <end position="275"/>
    </location>
</feature>
<evidence type="ECO:0000256" key="1">
    <source>
        <dbReference type="SAM" id="MobiDB-lite"/>
    </source>
</evidence>
<sequence length="417" mass="45457">MTLPLRRFVFWMHLVAGVSAGLVILVMSVTGVILAYEKQITRWADGVSGPPAAPGQARLPIDDLVARASAVNPGLTAGAITLRRQADAPVEITFGPKGTVFVHAYTGEVLGTGSARTRAFFRAVMGWHRWIALEDARRATGKAITGASNLIFLFIVLSGFYLWWPRAWTWTQFRQVLWFRRGLPSKARDFNWHHVIGYWSLVPLAVIVWSGAVIGYPWASDLTFRMAGEAPPPRAGQGGPARAGEPSARGPGERSAQGLAPGAARAPGERPAGSADRQPGESRTYLPLTTLLDRAAAQSTEWTILTARLPAPHDGVFQVTVDTGTGAQPQKKGTLQLDRATGETKKWEPFEAQSKGRQWRSWMRFAHTGEYYGLIGQTIACLVTAGSVVLAYTGLALTWRRLRAWRARKPAATRKAA</sequence>
<dbReference type="PANTHER" id="PTHR34219:SF3">
    <property type="entry name" value="BLL7967 PROTEIN"/>
    <property type="match status" value="1"/>
</dbReference>
<keyword evidence="2" id="KW-0472">Membrane</keyword>
<dbReference type="PANTHER" id="PTHR34219">
    <property type="entry name" value="IRON-REGULATED INNER MEMBRANE PROTEIN-RELATED"/>
    <property type="match status" value="1"/>
</dbReference>
<feature type="region of interest" description="Disordered" evidence="1">
    <location>
        <begin position="229"/>
        <end position="282"/>
    </location>
</feature>
<feature type="transmembrane region" description="Helical" evidence="2">
    <location>
        <begin position="143"/>
        <end position="164"/>
    </location>
</feature>
<dbReference type="Proteomes" id="UP000076079">
    <property type="component" value="Chromosome"/>
</dbReference>
<reference evidence="3 4" key="1">
    <citation type="journal article" date="2016" name="Genome Announc.">
        <title>First Complete Genome Sequence of a Subdivision 6 Acidobacterium Strain.</title>
        <authorList>
            <person name="Huang S."/>
            <person name="Vieira S."/>
            <person name="Bunk B."/>
            <person name="Riedel T."/>
            <person name="Sproer C."/>
            <person name="Overmann J."/>
        </authorList>
    </citation>
    <scope>NUCLEOTIDE SEQUENCE [LARGE SCALE GENOMIC DNA]</scope>
    <source>
        <strain evidence="4">DSM 100886 HEG_-6_39</strain>
    </source>
</reference>
<dbReference type="RefSeq" id="WP_110169129.1">
    <property type="nucleotide sequence ID" value="NZ_CP015136.1"/>
</dbReference>
<feature type="transmembrane region" description="Helical" evidence="2">
    <location>
        <begin position="371"/>
        <end position="395"/>
    </location>
</feature>
<feature type="region of interest" description="Disordered" evidence="1">
    <location>
        <begin position="323"/>
        <end position="351"/>
    </location>
</feature>
<evidence type="ECO:0000256" key="2">
    <source>
        <dbReference type="SAM" id="Phobius"/>
    </source>
</evidence>
<feature type="compositionally biased region" description="Polar residues" evidence="1">
    <location>
        <begin position="323"/>
        <end position="333"/>
    </location>
</feature>
<proteinExistence type="predicted"/>
<name>A0A143PGE4_LUTPR</name>
<dbReference type="STRING" id="1855912.LuPra_00305"/>
<feature type="compositionally biased region" description="Basic and acidic residues" evidence="1">
    <location>
        <begin position="340"/>
        <end position="349"/>
    </location>
</feature>
<reference evidence="4" key="2">
    <citation type="submission" date="2016-04" db="EMBL/GenBank/DDBJ databases">
        <title>First Complete Genome Sequence of a Subdivision 6 Acidobacterium.</title>
        <authorList>
            <person name="Huang S."/>
            <person name="Vieira S."/>
            <person name="Bunk B."/>
            <person name="Riedel T."/>
            <person name="Sproeer C."/>
            <person name="Overmann J."/>
        </authorList>
    </citation>
    <scope>NUCLEOTIDE SEQUENCE [LARGE SCALE GENOMIC DNA]</scope>
    <source>
        <strain evidence="4">DSM 100886 HEG_-6_39</strain>
    </source>
</reference>
<dbReference type="Pfam" id="PF03929">
    <property type="entry name" value="PepSY_TM"/>
    <property type="match status" value="1"/>
</dbReference>
<keyword evidence="4" id="KW-1185">Reference proteome</keyword>
<gene>
    <name evidence="3" type="ORF">LuPra_00305</name>
</gene>
<feature type="transmembrane region" description="Helical" evidence="2">
    <location>
        <begin position="12"/>
        <end position="36"/>
    </location>
</feature>
<feature type="transmembrane region" description="Helical" evidence="2">
    <location>
        <begin position="196"/>
        <end position="216"/>
    </location>
</feature>
<organism evidence="3 4">
    <name type="scientific">Luteitalea pratensis</name>
    <dbReference type="NCBI Taxonomy" id="1855912"/>
    <lineage>
        <taxon>Bacteria</taxon>
        <taxon>Pseudomonadati</taxon>
        <taxon>Acidobacteriota</taxon>
        <taxon>Vicinamibacteria</taxon>
        <taxon>Vicinamibacterales</taxon>
        <taxon>Vicinamibacteraceae</taxon>
        <taxon>Luteitalea</taxon>
    </lineage>
</organism>